<dbReference type="SUPFAM" id="SSF101262">
    <property type="entry name" value="Methenyltetrahydrofolate cyclohydrolase-like"/>
    <property type="match status" value="1"/>
</dbReference>
<organism evidence="2 3">
    <name type="scientific">Alkalibaculum bacchi</name>
    <dbReference type="NCBI Taxonomy" id="645887"/>
    <lineage>
        <taxon>Bacteria</taxon>
        <taxon>Bacillati</taxon>
        <taxon>Bacillota</taxon>
        <taxon>Clostridia</taxon>
        <taxon>Eubacteriales</taxon>
        <taxon>Eubacteriaceae</taxon>
        <taxon>Alkalibaculum</taxon>
    </lineage>
</organism>
<feature type="domain" description="Cyclodeaminase/cyclohydrolase" evidence="1">
    <location>
        <begin position="8"/>
        <end position="179"/>
    </location>
</feature>
<dbReference type="EMBL" id="QNRX01000005">
    <property type="protein sequence ID" value="RBP66678.1"/>
    <property type="molecule type" value="Genomic_DNA"/>
</dbReference>
<dbReference type="InterPro" id="IPR036178">
    <property type="entry name" value="Formintransfe-cycloase-like_sf"/>
</dbReference>
<name>A0A366ICP7_9FIRM</name>
<dbReference type="Proteomes" id="UP000253490">
    <property type="component" value="Unassembled WGS sequence"/>
</dbReference>
<evidence type="ECO:0000313" key="3">
    <source>
        <dbReference type="Proteomes" id="UP000253490"/>
    </source>
</evidence>
<evidence type="ECO:0000313" key="2">
    <source>
        <dbReference type="EMBL" id="RBP66678.1"/>
    </source>
</evidence>
<dbReference type="InterPro" id="IPR007044">
    <property type="entry name" value="Cyclodeamin/CycHdrlase"/>
</dbReference>
<dbReference type="GO" id="GO:0003824">
    <property type="term" value="F:catalytic activity"/>
    <property type="evidence" value="ECO:0007669"/>
    <property type="project" value="InterPro"/>
</dbReference>
<sequence length="198" mass="21900">MYNIRNLTLEEYLEKIAEPSFPGPASGSVCATAAAMASAVVEMSCKASIKKDPQNQLLIDVTEKMKRLKAHCLRLADDDMKAFGEVIKGTKKKKEFPNQYEDLLQKATDPLVAILEGCEQILVEIQKIHKESYAKVLGDLAGAVYLSEGAAIAVKKAIEVNLTYLSDMAYTERVKETVETLYENCSKIKNSVINGMFK</sequence>
<gene>
    <name evidence="2" type="ORF">DES36_10557</name>
</gene>
<comment type="caution">
    <text evidence="2">The sequence shown here is derived from an EMBL/GenBank/DDBJ whole genome shotgun (WGS) entry which is preliminary data.</text>
</comment>
<keyword evidence="3" id="KW-1185">Reference proteome</keyword>
<accession>A0A366ICP7</accession>
<reference evidence="2 3" key="1">
    <citation type="submission" date="2018-06" db="EMBL/GenBank/DDBJ databases">
        <title>Genomic Encyclopedia of Type Strains, Phase IV (KMG-IV): sequencing the most valuable type-strain genomes for metagenomic binning, comparative biology and taxonomic classification.</title>
        <authorList>
            <person name="Goeker M."/>
        </authorList>
    </citation>
    <scope>NUCLEOTIDE SEQUENCE [LARGE SCALE GENOMIC DNA]</scope>
    <source>
        <strain evidence="2 3">DSM 22112</strain>
    </source>
</reference>
<protein>
    <submittedName>
        <fullName evidence="2">Formiminotetrahydrofolate cyclodeaminase</fullName>
    </submittedName>
</protein>
<evidence type="ECO:0000259" key="1">
    <source>
        <dbReference type="Pfam" id="PF04961"/>
    </source>
</evidence>
<dbReference type="Pfam" id="PF04961">
    <property type="entry name" value="FTCD_C"/>
    <property type="match status" value="1"/>
</dbReference>
<proteinExistence type="predicted"/>
<dbReference type="RefSeq" id="WP_170128181.1">
    <property type="nucleotide sequence ID" value="NZ_QNRX01000005.1"/>
</dbReference>
<dbReference type="AlphaFoldDB" id="A0A366ICP7"/>
<dbReference type="Gene3D" id="1.20.120.680">
    <property type="entry name" value="Formiminotetrahydrofolate cyclodeaminase monomer, up-and-down helical bundle"/>
    <property type="match status" value="1"/>
</dbReference>